<accession>A0ABT4FJI3</accession>
<evidence type="ECO:0000256" key="1">
    <source>
        <dbReference type="ARBA" id="ARBA00001561"/>
    </source>
</evidence>
<dbReference type="EMBL" id="JAMDMJ010000033">
    <property type="protein sequence ID" value="MCY9598571.1"/>
    <property type="molecule type" value="Genomic_DNA"/>
</dbReference>
<evidence type="ECO:0000256" key="3">
    <source>
        <dbReference type="ARBA" id="ARBA00022801"/>
    </source>
</evidence>
<evidence type="ECO:0000259" key="5">
    <source>
        <dbReference type="SMART" id="SM00644"/>
    </source>
</evidence>
<dbReference type="GeneID" id="95379103"/>
<keyword evidence="4" id="KW-0961">Cell wall biogenesis/degradation</keyword>
<comment type="catalytic activity">
    <reaction evidence="1">
        <text>Hydrolyzes the link between N-acetylmuramoyl residues and L-amino acid residues in certain cell-wall glycopeptides.</text>
        <dbReference type="EC" id="3.5.1.28"/>
    </reaction>
</comment>
<evidence type="ECO:0000256" key="4">
    <source>
        <dbReference type="ARBA" id="ARBA00023316"/>
    </source>
</evidence>
<organism evidence="6 7">
    <name type="scientific">Paenibacillus chitinolyticus</name>
    <dbReference type="NCBI Taxonomy" id="79263"/>
    <lineage>
        <taxon>Bacteria</taxon>
        <taxon>Bacillati</taxon>
        <taxon>Bacillota</taxon>
        <taxon>Bacilli</taxon>
        <taxon>Bacillales</taxon>
        <taxon>Paenibacillaceae</taxon>
        <taxon>Paenibacillus</taxon>
    </lineage>
</organism>
<dbReference type="InterPro" id="IPR051206">
    <property type="entry name" value="NAMLAA_amidase_2"/>
</dbReference>
<protein>
    <recommendedName>
        <fullName evidence="2">N-acetylmuramoyl-L-alanine amidase</fullName>
        <ecNumber evidence="2">3.5.1.28</ecNumber>
    </recommendedName>
</protein>
<dbReference type="SUPFAM" id="SSF55846">
    <property type="entry name" value="N-acetylmuramoyl-L-alanine amidase-like"/>
    <property type="match status" value="1"/>
</dbReference>
<dbReference type="Pfam" id="PF01510">
    <property type="entry name" value="Amidase_2"/>
    <property type="match status" value="1"/>
</dbReference>
<dbReference type="Gene3D" id="3.40.80.10">
    <property type="entry name" value="Peptidoglycan recognition protein-like"/>
    <property type="match status" value="1"/>
</dbReference>
<dbReference type="SMART" id="SM00644">
    <property type="entry name" value="Ami_2"/>
    <property type="match status" value="1"/>
</dbReference>
<dbReference type="Proteomes" id="UP001527202">
    <property type="component" value="Unassembled WGS sequence"/>
</dbReference>
<feature type="domain" description="N-acetylmuramoyl-L-alanine amidase" evidence="5">
    <location>
        <begin position="18"/>
        <end position="160"/>
    </location>
</feature>
<sequence>MSFKMKYSITPLYLPTKTKRRTGITANKIKFMVAHDTGNPNSTARGNVKYYNNSANQIEASAHIFVDDKEIIECVPFLTDKPEKAWHVLYNVDVDNKLFGCDANDAAGGIEYCYGTNINSNEAYKRFVWVLAYSFYKFNIQPTELIGHHILDPKRKTDPENGLSKSGRSYAQLKKDVIKEYYDCLNCEEADENMSLQLNDYEWKMLNSIWSQRYNKGEITDWKWIDRIRCRQLTAGELAFLNSVVAAKQDCLSVEAESAGMQ</sequence>
<dbReference type="PANTHER" id="PTHR30417">
    <property type="entry name" value="N-ACETYLMURAMOYL-L-ALANINE AMIDASE AMID"/>
    <property type="match status" value="1"/>
</dbReference>
<dbReference type="InterPro" id="IPR002502">
    <property type="entry name" value="Amidase_domain"/>
</dbReference>
<comment type="caution">
    <text evidence="6">The sequence shown here is derived from an EMBL/GenBank/DDBJ whole genome shotgun (WGS) entry which is preliminary data.</text>
</comment>
<proteinExistence type="predicted"/>
<name>A0ABT4FJI3_9BACL</name>
<evidence type="ECO:0000313" key="7">
    <source>
        <dbReference type="Proteomes" id="UP001527202"/>
    </source>
</evidence>
<dbReference type="InterPro" id="IPR036505">
    <property type="entry name" value="Amidase/PGRP_sf"/>
</dbReference>
<keyword evidence="7" id="KW-1185">Reference proteome</keyword>
<dbReference type="PANTHER" id="PTHR30417:SF1">
    <property type="entry name" value="N-ACETYLMURAMOYL-L-ALANINE AMIDASE AMID"/>
    <property type="match status" value="1"/>
</dbReference>
<dbReference type="CDD" id="cd06583">
    <property type="entry name" value="PGRP"/>
    <property type="match status" value="1"/>
</dbReference>
<evidence type="ECO:0000313" key="6">
    <source>
        <dbReference type="EMBL" id="MCY9598571.1"/>
    </source>
</evidence>
<dbReference type="RefSeq" id="WP_053228665.1">
    <property type="nucleotide sequence ID" value="NZ_CP026520.1"/>
</dbReference>
<dbReference type="EC" id="3.5.1.28" evidence="2"/>
<evidence type="ECO:0000256" key="2">
    <source>
        <dbReference type="ARBA" id="ARBA00011901"/>
    </source>
</evidence>
<gene>
    <name evidence="6" type="ORF">M5X16_22730</name>
</gene>
<reference evidence="6 7" key="1">
    <citation type="submission" date="2022-05" db="EMBL/GenBank/DDBJ databases">
        <title>Genome Sequencing of Bee-Associated Microbes.</title>
        <authorList>
            <person name="Dunlap C."/>
        </authorList>
    </citation>
    <scope>NUCLEOTIDE SEQUENCE [LARGE SCALE GENOMIC DNA]</scope>
    <source>
        <strain evidence="6 7">NRRL B-23120</strain>
    </source>
</reference>
<keyword evidence="3" id="KW-0378">Hydrolase</keyword>